<dbReference type="InterPro" id="IPR000524">
    <property type="entry name" value="Tscrpt_reg_HTH_GntR"/>
</dbReference>
<dbReference type="PROSITE" id="PS51197">
    <property type="entry name" value="HTH_RRF2_2"/>
    <property type="match status" value="1"/>
</dbReference>
<organism evidence="5 6">
    <name type="scientific">Mycolicibacterium frederiksbergense</name>
    <dbReference type="NCBI Taxonomy" id="117567"/>
    <lineage>
        <taxon>Bacteria</taxon>
        <taxon>Bacillati</taxon>
        <taxon>Actinomycetota</taxon>
        <taxon>Actinomycetes</taxon>
        <taxon>Mycobacteriales</taxon>
        <taxon>Mycobacteriaceae</taxon>
        <taxon>Mycolicibacterium</taxon>
    </lineage>
</organism>
<protein>
    <submittedName>
        <fullName evidence="5">GntR family transcriptional repressor for pyruvate dehydrogenase complex</fullName>
    </submittedName>
</protein>
<dbReference type="InterPro" id="IPR036390">
    <property type="entry name" value="WH_DNA-bd_sf"/>
</dbReference>
<proteinExistence type="predicted"/>
<dbReference type="PANTHER" id="PTHR43537:SF24">
    <property type="entry name" value="GLUCONATE OPERON TRANSCRIPTIONAL REPRESSOR"/>
    <property type="match status" value="1"/>
</dbReference>
<dbReference type="SUPFAM" id="SSF46785">
    <property type="entry name" value="Winged helix' DNA-binding domain"/>
    <property type="match status" value="1"/>
</dbReference>
<dbReference type="SUPFAM" id="SSF48008">
    <property type="entry name" value="GntR ligand-binding domain-like"/>
    <property type="match status" value="1"/>
</dbReference>
<dbReference type="InterPro" id="IPR011711">
    <property type="entry name" value="GntR_C"/>
</dbReference>
<gene>
    <name evidence="5" type="ORF">M2272_005211</name>
</gene>
<dbReference type="SMART" id="SM00345">
    <property type="entry name" value="HTH_GNTR"/>
    <property type="match status" value="1"/>
</dbReference>
<dbReference type="PRINTS" id="PR00035">
    <property type="entry name" value="HTHGNTR"/>
</dbReference>
<evidence type="ECO:0000313" key="6">
    <source>
        <dbReference type="Proteomes" id="UP001160130"/>
    </source>
</evidence>
<dbReference type="PANTHER" id="PTHR43537">
    <property type="entry name" value="TRANSCRIPTIONAL REGULATOR, GNTR FAMILY"/>
    <property type="match status" value="1"/>
</dbReference>
<keyword evidence="3" id="KW-0804">Transcription</keyword>
<dbReference type="Gene3D" id="1.10.10.10">
    <property type="entry name" value="Winged helix-like DNA-binding domain superfamily/Winged helix DNA-binding domain"/>
    <property type="match status" value="1"/>
</dbReference>
<comment type="caution">
    <text evidence="5">The sequence shown here is derived from an EMBL/GenBank/DDBJ whole genome shotgun (WGS) entry which is preliminary data.</text>
</comment>
<reference evidence="5 6" key="1">
    <citation type="submission" date="2023-04" db="EMBL/GenBank/DDBJ databases">
        <title>Forest soil microbial communities from Buena Vista Peninsula, Colon Province, Panama.</title>
        <authorList>
            <person name="Bouskill N."/>
        </authorList>
    </citation>
    <scope>NUCLEOTIDE SEQUENCE [LARGE SCALE GENOMIC DNA]</scope>
    <source>
        <strain evidence="5 6">AC80</strain>
    </source>
</reference>
<dbReference type="SMART" id="SM00895">
    <property type="entry name" value="FCD"/>
    <property type="match status" value="1"/>
</dbReference>
<dbReference type="CDD" id="cd07377">
    <property type="entry name" value="WHTH_GntR"/>
    <property type="match status" value="1"/>
</dbReference>
<dbReference type="Pfam" id="PF07729">
    <property type="entry name" value="FCD"/>
    <property type="match status" value="1"/>
</dbReference>
<dbReference type="EMBL" id="JARXVE010000011">
    <property type="protein sequence ID" value="MDH6198552.1"/>
    <property type="molecule type" value="Genomic_DNA"/>
</dbReference>
<name>A0ABT6L6G3_9MYCO</name>
<dbReference type="Proteomes" id="UP001160130">
    <property type="component" value="Unassembled WGS sequence"/>
</dbReference>
<evidence type="ECO:0000313" key="5">
    <source>
        <dbReference type="EMBL" id="MDH6198552.1"/>
    </source>
</evidence>
<keyword evidence="1" id="KW-0805">Transcription regulation</keyword>
<evidence type="ECO:0000256" key="3">
    <source>
        <dbReference type="ARBA" id="ARBA00023163"/>
    </source>
</evidence>
<evidence type="ECO:0000256" key="1">
    <source>
        <dbReference type="ARBA" id="ARBA00023015"/>
    </source>
</evidence>
<keyword evidence="5" id="KW-0670">Pyruvate</keyword>
<dbReference type="Pfam" id="PF00392">
    <property type="entry name" value="GntR"/>
    <property type="match status" value="1"/>
</dbReference>
<dbReference type="InterPro" id="IPR036388">
    <property type="entry name" value="WH-like_DNA-bd_sf"/>
</dbReference>
<feature type="domain" description="HTH gntR-type" evidence="4">
    <location>
        <begin position="15"/>
        <end position="85"/>
    </location>
</feature>
<accession>A0ABT6L6G3</accession>
<evidence type="ECO:0000256" key="2">
    <source>
        <dbReference type="ARBA" id="ARBA00023125"/>
    </source>
</evidence>
<dbReference type="PROSITE" id="PS50949">
    <property type="entry name" value="HTH_GNTR"/>
    <property type="match status" value="1"/>
</dbReference>
<sequence>MGSERTTLIAPLASTARADEIGVRIAEAIQLGLLSDGERLPPEAELAQQFGVSPVTLREALASLRDRGLVETRRGRRGGTFVRRSPEPDESGDLKRLADIAVTSLRDFADEQMAIAGMCAVLAAERATPDSVRRILKLVDQLASATTRGQKIKADSRFHIQVAIETRSERLTRRQVALQAETVGMLWTSHLPQDDIAHIAQEHHDIATAIAEEDRELARSHAERHVRSDLRRLTSMHLTLVDGAGGDS</sequence>
<keyword evidence="6" id="KW-1185">Reference proteome</keyword>
<keyword evidence="2" id="KW-0238">DNA-binding</keyword>
<evidence type="ECO:0000259" key="4">
    <source>
        <dbReference type="PROSITE" id="PS50949"/>
    </source>
</evidence>
<dbReference type="InterPro" id="IPR000944">
    <property type="entry name" value="Tscrpt_reg_Rrf2"/>
</dbReference>
<dbReference type="Gene3D" id="1.20.120.530">
    <property type="entry name" value="GntR ligand-binding domain-like"/>
    <property type="match status" value="1"/>
</dbReference>
<dbReference type="InterPro" id="IPR008920">
    <property type="entry name" value="TF_FadR/GntR_C"/>
</dbReference>
<dbReference type="RefSeq" id="WP_280835122.1">
    <property type="nucleotide sequence ID" value="NZ_JARXVE010000011.1"/>
</dbReference>